<accession>A0A4S8L8H8</accession>
<dbReference type="EMBL" id="ML179570">
    <property type="protein sequence ID" value="THU84999.1"/>
    <property type="molecule type" value="Genomic_DNA"/>
</dbReference>
<dbReference type="InterPro" id="IPR051966">
    <property type="entry name" value="RPAP3"/>
</dbReference>
<organism evidence="4 5">
    <name type="scientific">Dendrothele bispora (strain CBS 962.96)</name>
    <dbReference type="NCBI Taxonomy" id="1314807"/>
    <lineage>
        <taxon>Eukaryota</taxon>
        <taxon>Fungi</taxon>
        <taxon>Dikarya</taxon>
        <taxon>Basidiomycota</taxon>
        <taxon>Agaricomycotina</taxon>
        <taxon>Agaricomycetes</taxon>
        <taxon>Agaricomycetidae</taxon>
        <taxon>Agaricales</taxon>
        <taxon>Agaricales incertae sedis</taxon>
        <taxon>Dendrothele</taxon>
    </lineage>
</organism>
<sequence length="246" mass="27365">MASSNLQDKSDESGYSQEVLDFAAGLSKSAESEGVGFTPNLGALSDFLAMMKADAEELKRTGEDPRVKMMREKMEWARQDTRSAGLKPIGNEAFSKGDFKEALIIYSVCIRESAQEDLYWLNLTAAALKLKLYDFAVRSASKCIPGPNTGPAKAHFRRGQAYRYLGNFDKALQDLQVAHQLEPRDPLIQAEITEVKRLTALEDESKQAWIAGQGARGINDIFEGGTEEYERLVEAKLEWAKVEFGE</sequence>
<dbReference type="InterPro" id="IPR019734">
    <property type="entry name" value="TPR_rpt"/>
</dbReference>
<dbReference type="SUPFAM" id="SSF48452">
    <property type="entry name" value="TPR-like"/>
    <property type="match status" value="1"/>
</dbReference>
<feature type="repeat" description="TPR" evidence="3">
    <location>
        <begin position="152"/>
        <end position="185"/>
    </location>
</feature>
<evidence type="ECO:0000256" key="3">
    <source>
        <dbReference type="PROSITE-ProRule" id="PRU00339"/>
    </source>
</evidence>
<proteinExistence type="predicted"/>
<name>A0A4S8L8H8_DENBC</name>
<dbReference type="PANTHER" id="PTHR46423:SF1">
    <property type="entry name" value="RNA POLYMERASE II-ASSOCIATED PROTEIN 3"/>
    <property type="match status" value="1"/>
</dbReference>
<dbReference type="GO" id="GO:0101031">
    <property type="term" value="C:protein folding chaperone complex"/>
    <property type="evidence" value="ECO:0007669"/>
    <property type="project" value="TreeGrafter"/>
</dbReference>
<dbReference type="Proteomes" id="UP000297245">
    <property type="component" value="Unassembled WGS sequence"/>
</dbReference>
<evidence type="ECO:0000256" key="1">
    <source>
        <dbReference type="ARBA" id="ARBA00022737"/>
    </source>
</evidence>
<evidence type="ECO:0000313" key="4">
    <source>
        <dbReference type="EMBL" id="THU84999.1"/>
    </source>
</evidence>
<dbReference type="SMART" id="SM00028">
    <property type="entry name" value="TPR"/>
    <property type="match status" value="2"/>
</dbReference>
<keyword evidence="5" id="KW-1185">Reference proteome</keyword>
<dbReference type="PROSITE" id="PS50005">
    <property type="entry name" value="TPR"/>
    <property type="match status" value="1"/>
</dbReference>
<protein>
    <submittedName>
        <fullName evidence="4">TPR-like protein</fullName>
    </submittedName>
</protein>
<dbReference type="PANTHER" id="PTHR46423">
    <property type="entry name" value="RNA POLYMERASE II-ASSOCIATED PROTEIN 3"/>
    <property type="match status" value="1"/>
</dbReference>
<dbReference type="OrthoDB" id="629492at2759"/>
<dbReference type="Pfam" id="PF07719">
    <property type="entry name" value="TPR_2"/>
    <property type="match status" value="1"/>
</dbReference>
<dbReference type="InterPro" id="IPR013105">
    <property type="entry name" value="TPR_2"/>
</dbReference>
<evidence type="ECO:0000256" key="2">
    <source>
        <dbReference type="ARBA" id="ARBA00022803"/>
    </source>
</evidence>
<keyword evidence="2 3" id="KW-0802">TPR repeat</keyword>
<gene>
    <name evidence="4" type="ORF">K435DRAFT_843452</name>
</gene>
<dbReference type="InterPro" id="IPR011990">
    <property type="entry name" value="TPR-like_helical_dom_sf"/>
</dbReference>
<dbReference type="Gene3D" id="1.25.40.10">
    <property type="entry name" value="Tetratricopeptide repeat domain"/>
    <property type="match status" value="1"/>
</dbReference>
<dbReference type="AlphaFoldDB" id="A0A4S8L8H8"/>
<dbReference type="PROSITE" id="PS50293">
    <property type="entry name" value="TPR_REGION"/>
    <property type="match status" value="1"/>
</dbReference>
<reference evidence="4 5" key="1">
    <citation type="journal article" date="2019" name="Nat. Ecol. Evol.">
        <title>Megaphylogeny resolves global patterns of mushroom evolution.</title>
        <authorList>
            <person name="Varga T."/>
            <person name="Krizsan K."/>
            <person name="Foldi C."/>
            <person name="Dima B."/>
            <person name="Sanchez-Garcia M."/>
            <person name="Sanchez-Ramirez S."/>
            <person name="Szollosi G.J."/>
            <person name="Szarkandi J.G."/>
            <person name="Papp V."/>
            <person name="Albert L."/>
            <person name="Andreopoulos W."/>
            <person name="Angelini C."/>
            <person name="Antonin V."/>
            <person name="Barry K.W."/>
            <person name="Bougher N.L."/>
            <person name="Buchanan P."/>
            <person name="Buyck B."/>
            <person name="Bense V."/>
            <person name="Catcheside P."/>
            <person name="Chovatia M."/>
            <person name="Cooper J."/>
            <person name="Damon W."/>
            <person name="Desjardin D."/>
            <person name="Finy P."/>
            <person name="Geml J."/>
            <person name="Haridas S."/>
            <person name="Hughes K."/>
            <person name="Justo A."/>
            <person name="Karasinski D."/>
            <person name="Kautmanova I."/>
            <person name="Kiss B."/>
            <person name="Kocsube S."/>
            <person name="Kotiranta H."/>
            <person name="LaButti K.M."/>
            <person name="Lechner B.E."/>
            <person name="Liimatainen K."/>
            <person name="Lipzen A."/>
            <person name="Lukacs Z."/>
            <person name="Mihaltcheva S."/>
            <person name="Morgado L.N."/>
            <person name="Niskanen T."/>
            <person name="Noordeloos M.E."/>
            <person name="Ohm R.A."/>
            <person name="Ortiz-Santana B."/>
            <person name="Ovrebo C."/>
            <person name="Racz N."/>
            <person name="Riley R."/>
            <person name="Savchenko A."/>
            <person name="Shiryaev A."/>
            <person name="Soop K."/>
            <person name="Spirin V."/>
            <person name="Szebenyi C."/>
            <person name="Tomsovsky M."/>
            <person name="Tulloss R.E."/>
            <person name="Uehling J."/>
            <person name="Grigoriev I.V."/>
            <person name="Vagvolgyi C."/>
            <person name="Papp T."/>
            <person name="Martin F.M."/>
            <person name="Miettinen O."/>
            <person name="Hibbett D.S."/>
            <person name="Nagy L.G."/>
        </authorList>
    </citation>
    <scope>NUCLEOTIDE SEQUENCE [LARGE SCALE GENOMIC DNA]</scope>
    <source>
        <strain evidence="4 5">CBS 962.96</strain>
    </source>
</reference>
<keyword evidence="1" id="KW-0677">Repeat</keyword>
<evidence type="ECO:0000313" key="5">
    <source>
        <dbReference type="Proteomes" id="UP000297245"/>
    </source>
</evidence>